<dbReference type="InterPro" id="IPR049449">
    <property type="entry name" value="TesB_ACOT8-like_N"/>
</dbReference>
<dbReference type="SUPFAM" id="SSF54637">
    <property type="entry name" value="Thioesterase/thiol ester dehydrase-isomerase"/>
    <property type="match status" value="2"/>
</dbReference>
<reference evidence="8" key="1">
    <citation type="submission" date="2022-11" db="UniProtKB">
        <authorList>
            <consortium name="WormBaseParasite"/>
        </authorList>
    </citation>
    <scope>IDENTIFICATION</scope>
</reference>
<feature type="domain" description="Acyl-CoA thioesterase-like N-terminal HotDog" evidence="5">
    <location>
        <begin position="33"/>
        <end position="107"/>
    </location>
</feature>
<dbReference type="InterPro" id="IPR003703">
    <property type="entry name" value="Acyl_CoA_thio"/>
</dbReference>
<accession>A0A914V617</accession>
<keyword evidence="4" id="KW-0443">Lipid metabolism</keyword>
<name>A0A914V617_9BILA</name>
<dbReference type="InterPro" id="IPR042171">
    <property type="entry name" value="Acyl-CoA_hotdog"/>
</dbReference>
<evidence type="ECO:0000256" key="2">
    <source>
        <dbReference type="ARBA" id="ARBA00011881"/>
    </source>
</evidence>
<dbReference type="Pfam" id="PF20789">
    <property type="entry name" value="4HBT_3C"/>
    <property type="match status" value="1"/>
</dbReference>
<comment type="similarity">
    <text evidence="1">Belongs to the C/M/P thioester hydrolase family.</text>
</comment>
<dbReference type="GO" id="GO:0009062">
    <property type="term" value="P:fatty acid catabolic process"/>
    <property type="evidence" value="ECO:0007669"/>
    <property type="project" value="TreeGrafter"/>
</dbReference>
<dbReference type="GO" id="GO:0005782">
    <property type="term" value="C:peroxisomal matrix"/>
    <property type="evidence" value="ECO:0007669"/>
    <property type="project" value="UniProtKB-SubCell"/>
</dbReference>
<evidence type="ECO:0000313" key="8">
    <source>
        <dbReference type="WBParaSite" id="PSAMB.scaffold1556size30033.g13711.t1"/>
    </source>
</evidence>
<evidence type="ECO:0000256" key="1">
    <source>
        <dbReference type="ARBA" id="ARBA00006538"/>
    </source>
</evidence>
<dbReference type="WBParaSite" id="PSAMB.scaffold1556size30033.g13711.t1">
    <property type="protein sequence ID" value="PSAMB.scaffold1556size30033.g13711.t1"/>
    <property type="gene ID" value="PSAMB.scaffold1556size30033.g13711"/>
</dbReference>
<evidence type="ECO:0000313" key="7">
    <source>
        <dbReference type="Proteomes" id="UP000887566"/>
    </source>
</evidence>
<dbReference type="Gene3D" id="2.40.160.210">
    <property type="entry name" value="Acyl-CoA thioesterase, double hotdog domain"/>
    <property type="match status" value="1"/>
</dbReference>
<dbReference type="AlphaFoldDB" id="A0A914V617"/>
<organism evidence="7 8">
    <name type="scientific">Plectus sambesii</name>
    <dbReference type="NCBI Taxonomy" id="2011161"/>
    <lineage>
        <taxon>Eukaryota</taxon>
        <taxon>Metazoa</taxon>
        <taxon>Ecdysozoa</taxon>
        <taxon>Nematoda</taxon>
        <taxon>Chromadorea</taxon>
        <taxon>Plectida</taxon>
        <taxon>Plectina</taxon>
        <taxon>Plectoidea</taxon>
        <taxon>Plectidae</taxon>
        <taxon>Plectus</taxon>
    </lineage>
</organism>
<evidence type="ECO:0000259" key="5">
    <source>
        <dbReference type="Pfam" id="PF13622"/>
    </source>
</evidence>
<evidence type="ECO:0000256" key="4">
    <source>
        <dbReference type="ARBA" id="ARBA00023098"/>
    </source>
</evidence>
<dbReference type="CDD" id="cd03445">
    <property type="entry name" value="Thioesterase_II_repeat2"/>
    <property type="match status" value="1"/>
</dbReference>
<feature type="domain" description="Acyl-CoA thioesterase-like C-terminal" evidence="6">
    <location>
        <begin position="168"/>
        <end position="295"/>
    </location>
</feature>
<dbReference type="GO" id="GO:0006637">
    <property type="term" value="P:acyl-CoA metabolic process"/>
    <property type="evidence" value="ECO:0007669"/>
    <property type="project" value="InterPro"/>
</dbReference>
<dbReference type="InterPro" id="IPR049450">
    <property type="entry name" value="ACOT8-like_C"/>
</dbReference>
<proteinExistence type="inferred from homology"/>
<keyword evidence="3" id="KW-0378">Hydrolase</keyword>
<comment type="subunit">
    <text evidence="2">Homotetramer.</text>
</comment>
<evidence type="ECO:0000256" key="3">
    <source>
        <dbReference type="ARBA" id="ARBA00022801"/>
    </source>
</evidence>
<evidence type="ECO:0000259" key="6">
    <source>
        <dbReference type="Pfam" id="PF20789"/>
    </source>
</evidence>
<dbReference type="Pfam" id="PF13622">
    <property type="entry name" value="4HBT_3"/>
    <property type="match status" value="1"/>
</dbReference>
<protein>
    <submittedName>
        <fullName evidence="8">Acyl-CoA thioesterase 8</fullName>
    </submittedName>
</protein>
<dbReference type="GO" id="GO:0047617">
    <property type="term" value="F:fatty acyl-CoA hydrolase activity"/>
    <property type="evidence" value="ECO:0007669"/>
    <property type="project" value="InterPro"/>
</dbReference>
<dbReference type="PANTHER" id="PTHR11066">
    <property type="entry name" value="ACYL-COA THIOESTERASE"/>
    <property type="match status" value="1"/>
</dbReference>
<dbReference type="PANTHER" id="PTHR11066:SF34">
    <property type="entry name" value="ACYL-COENZYME A THIOESTERASE 8"/>
    <property type="match status" value="1"/>
</dbReference>
<dbReference type="Proteomes" id="UP000887566">
    <property type="component" value="Unplaced"/>
</dbReference>
<dbReference type="CDD" id="cd03444">
    <property type="entry name" value="Thioesterase_II_repeat1"/>
    <property type="match status" value="1"/>
</dbReference>
<sequence length="300" mass="33895">MISLMKNFMKLEPVGENSFRVTELRGGLRNSTTVYGGQLVGQAMAAAIKTAPEGFYAHSFHSHFLQTGDTKKPLQYDVEHLRDGMSTSARHVKASQDGTIVFGAQVSLCTSKAVTNALTHQAKMPDVPLPDDLPDAETILNDLLESNTLNEEQTKFIRFRIQNVPESFITRPVNRAAWERLRPTPPKYAVWMKLKERIEDTPTTHHCIAAYISDSAMVSTGLLPHLKEGENMYTKVLMFSLDHSIWIHRPDFRVDEWLLYELESTVADNNRAMILGKMWTLDGRHVMSTAQEGLIRPLTK</sequence>
<dbReference type="FunFam" id="2.40.160.210:FF:000001">
    <property type="entry name" value="Acyl-CoA thioesterase II"/>
    <property type="match status" value="1"/>
</dbReference>
<keyword evidence="7" id="KW-1185">Reference proteome</keyword>
<dbReference type="InterPro" id="IPR029069">
    <property type="entry name" value="HotDog_dom_sf"/>
</dbReference>